<gene>
    <name evidence="6" type="ORF">BJ970_004731</name>
</gene>
<organism evidence="6 7">
    <name type="scientific">Saccharopolyspora phatthalungensis</name>
    <dbReference type="NCBI Taxonomy" id="664693"/>
    <lineage>
        <taxon>Bacteria</taxon>
        <taxon>Bacillati</taxon>
        <taxon>Actinomycetota</taxon>
        <taxon>Actinomycetes</taxon>
        <taxon>Pseudonocardiales</taxon>
        <taxon>Pseudonocardiaceae</taxon>
        <taxon>Saccharopolyspora</taxon>
    </lineage>
</organism>
<dbReference type="CDD" id="cd07720">
    <property type="entry name" value="OPHC2-like_MBL-fold"/>
    <property type="match status" value="1"/>
</dbReference>
<dbReference type="Pfam" id="PF00753">
    <property type="entry name" value="Lactamase_B"/>
    <property type="match status" value="1"/>
</dbReference>
<dbReference type="RefSeq" id="WP_184728196.1">
    <property type="nucleotide sequence ID" value="NZ_JACHIW010000001.1"/>
</dbReference>
<comment type="caution">
    <text evidence="6">The sequence shown here is derived from an EMBL/GenBank/DDBJ whole genome shotgun (WGS) entry which is preliminary data.</text>
</comment>
<dbReference type="SMART" id="SM00849">
    <property type="entry name" value="Lactamase_B"/>
    <property type="match status" value="1"/>
</dbReference>
<evidence type="ECO:0000256" key="3">
    <source>
        <dbReference type="ARBA" id="ARBA00022801"/>
    </source>
</evidence>
<evidence type="ECO:0000256" key="2">
    <source>
        <dbReference type="ARBA" id="ARBA00022723"/>
    </source>
</evidence>
<dbReference type="PANTHER" id="PTHR42978:SF6">
    <property type="entry name" value="QUORUM-QUENCHING LACTONASE YTNP-RELATED"/>
    <property type="match status" value="1"/>
</dbReference>
<protein>
    <submittedName>
        <fullName evidence="6">Glyoxylase-like metal-dependent hydrolase (Beta-lactamase superfamily II)</fullName>
    </submittedName>
</protein>
<evidence type="ECO:0000313" key="6">
    <source>
        <dbReference type="EMBL" id="MBB5157197.1"/>
    </source>
</evidence>
<dbReference type="AlphaFoldDB" id="A0A840QB74"/>
<dbReference type="PANTHER" id="PTHR42978">
    <property type="entry name" value="QUORUM-QUENCHING LACTONASE YTNP-RELATED-RELATED"/>
    <property type="match status" value="1"/>
</dbReference>
<keyword evidence="2" id="KW-0479">Metal-binding</keyword>
<keyword evidence="3 6" id="KW-0378">Hydrolase</keyword>
<dbReference type="InterPro" id="IPR001279">
    <property type="entry name" value="Metallo-B-lactamas"/>
</dbReference>
<keyword evidence="4" id="KW-0862">Zinc</keyword>
<dbReference type="EMBL" id="JACHIW010000001">
    <property type="protein sequence ID" value="MBB5157197.1"/>
    <property type="molecule type" value="Genomic_DNA"/>
</dbReference>
<dbReference type="Gene3D" id="3.60.15.10">
    <property type="entry name" value="Ribonuclease Z/Hydroxyacylglutathione hydrolase-like"/>
    <property type="match status" value="1"/>
</dbReference>
<proteinExistence type="inferred from homology"/>
<accession>A0A840QB74</accession>
<evidence type="ECO:0000313" key="7">
    <source>
        <dbReference type="Proteomes" id="UP000584374"/>
    </source>
</evidence>
<evidence type="ECO:0000256" key="1">
    <source>
        <dbReference type="ARBA" id="ARBA00007749"/>
    </source>
</evidence>
<dbReference type="Proteomes" id="UP000584374">
    <property type="component" value="Unassembled WGS sequence"/>
</dbReference>
<name>A0A840QB74_9PSEU</name>
<sequence length="303" mass="33639">MSDNIGIWCQEGWTRFQHGGFECTVVSDGLLEMGPARENFPNADPDEVDALLEAHYLSPERVLLNQNLLIVDTPSGRVLFDTGVGTVPELGVRTFGPQTGKAVPNMKSAGISPEDIDIVAITHAHPDHCWGLVDAQGKALYPNARVIVSEADYRHWTDLSQVDAAPNQHMKDHYIGADLNLNAYNGRLQLIGDGEEVVPGITAIATPGHSPGHIVYKIASGNKTMICWGDLCHHYVLLLQRPDWGFQFDYDKPAATTQRRRIYDLVDTQRYSVFAYHFPFPGLGHLRRIGEGYTWLPNQPGQD</sequence>
<keyword evidence="7" id="KW-1185">Reference proteome</keyword>
<dbReference type="InterPro" id="IPR051013">
    <property type="entry name" value="MBL_superfamily_lactonases"/>
</dbReference>
<evidence type="ECO:0000256" key="4">
    <source>
        <dbReference type="ARBA" id="ARBA00022833"/>
    </source>
</evidence>
<comment type="similarity">
    <text evidence="1">Belongs to the metallo-beta-lactamase superfamily.</text>
</comment>
<dbReference type="GO" id="GO:0016787">
    <property type="term" value="F:hydrolase activity"/>
    <property type="evidence" value="ECO:0007669"/>
    <property type="project" value="UniProtKB-KW"/>
</dbReference>
<evidence type="ECO:0000259" key="5">
    <source>
        <dbReference type="SMART" id="SM00849"/>
    </source>
</evidence>
<feature type="domain" description="Metallo-beta-lactamase" evidence="5">
    <location>
        <begin position="65"/>
        <end position="277"/>
    </location>
</feature>
<dbReference type="SUPFAM" id="SSF56281">
    <property type="entry name" value="Metallo-hydrolase/oxidoreductase"/>
    <property type="match status" value="1"/>
</dbReference>
<reference evidence="6 7" key="1">
    <citation type="submission" date="2020-08" db="EMBL/GenBank/DDBJ databases">
        <title>Sequencing the genomes of 1000 actinobacteria strains.</title>
        <authorList>
            <person name="Klenk H.-P."/>
        </authorList>
    </citation>
    <scope>NUCLEOTIDE SEQUENCE [LARGE SCALE GENOMIC DNA]</scope>
    <source>
        <strain evidence="6 7">DSM 45584</strain>
    </source>
</reference>
<dbReference type="InterPro" id="IPR036866">
    <property type="entry name" value="RibonucZ/Hydroxyglut_hydro"/>
</dbReference>
<dbReference type="GO" id="GO:0046872">
    <property type="term" value="F:metal ion binding"/>
    <property type="evidence" value="ECO:0007669"/>
    <property type="project" value="UniProtKB-KW"/>
</dbReference>